<feature type="repeat" description="Solcar" evidence="7">
    <location>
        <begin position="96"/>
        <end position="179"/>
    </location>
</feature>
<dbReference type="InterPro" id="IPR002067">
    <property type="entry name" value="MCP"/>
</dbReference>
<dbReference type="EMBL" id="CAJFCW020000003">
    <property type="protein sequence ID" value="CAG9105120.1"/>
    <property type="molecule type" value="Genomic_DNA"/>
</dbReference>
<evidence type="ECO:0000313" key="10">
    <source>
        <dbReference type="Proteomes" id="UP000614601"/>
    </source>
</evidence>
<keyword evidence="5" id="KW-0677">Repeat</keyword>
<dbReference type="GO" id="GO:1904983">
    <property type="term" value="P:glycine import into mitochondrion"/>
    <property type="evidence" value="ECO:0007669"/>
    <property type="project" value="TreeGrafter"/>
</dbReference>
<dbReference type="GO" id="GO:0005739">
    <property type="term" value="C:mitochondrion"/>
    <property type="evidence" value="ECO:0007669"/>
    <property type="project" value="TreeGrafter"/>
</dbReference>
<dbReference type="PANTHER" id="PTHR46181:SF3">
    <property type="entry name" value="MITOCHONDRIAL GLYCINE TRANSPORTER"/>
    <property type="match status" value="1"/>
</dbReference>
<evidence type="ECO:0000313" key="9">
    <source>
        <dbReference type="EMBL" id="CAD5215982.1"/>
    </source>
</evidence>
<dbReference type="AlphaFoldDB" id="A0A811KKH5"/>
<evidence type="ECO:0000256" key="2">
    <source>
        <dbReference type="ARBA" id="ARBA00006375"/>
    </source>
</evidence>
<comment type="similarity">
    <text evidence="2 8">Belongs to the mitochondrial carrier (TC 2.A.29) family.</text>
</comment>
<evidence type="ECO:0000256" key="6">
    <source>
        <dbReference type="ARBA" id="ARBA00023136"/>
    </source>
</evidence>
<dbReference type="OrthoDB" id="1924968at2759"/>
<protein>
    <recommendedName>
        <fullName evidence="11">Solute carrier family 25 member 38 homolog</fullName>
    </recommendedName>
</protein>
<evidence type="ECO:0000256" key="3">
    <source>
        <dbReference type="ARBA" id="ARBA00022448"/>
    </source>
</evidence>
<dbReference type="PANTHER" id="PTHR46181">
    <property type="entry name" value="MITOCHONDRIAL GLYCINE TRANSPORTER"/>
    <property type="match status" value="1"/>
</dbReference>
<evidence type="ECO:0000256" key="7">
    <source>
        <dbReference type="PROSITE-ProRule" id="PRU00282"/>
    </source>
</evidence>
<sequence length="282" mass="31560">MDNRQTVLSLGFGLISTVSTTTLTQPFDKIKTLRQQLGNGANNSAFKIVKQVVKEKGVLELWKGTVPSVMRAAPGAALYLSIVNCIRTRLHIKDDDAKLLFGTGFVTRLGLAGLLQPFTMIKARLESTVYRDKSMLQAGRTVITELGVKGLWRGLLPTLLRDAPYSGVYLVFYRRQINLIEQYSNSTAISPIARFTCGAISGLIACLLTQPFDVVKTVVQLYPKRTASLLSAMISLYREHGVAIFFRGYMLRATKRTLMAAMNWTIFDEIVEYVKKRYPHIE</sequence>
<dbReference type="Proteomes" id="UP000614601">
    <property type="component" value="Unassembled WGS sequence"/>
</dbReference>
<comment type="subcellular location">
    <subcellularLocation>
        <location evidence="1">Membrane</location>
        <topology evidence="1">Multi-pass membrane protein</topology>
    </subcellularLocation>
</comment>
<keyword evidence="3 8" id="KW-0813">Transport</keyword>
<accession>A0A811KKH5</accession>
<dbReference type="PRINTS" id="PR00926">
    <property type="entry name" value="MITOCARRIER"/>
</dbReference>
<proteinExistence type="inferred from homology"/>
<evidence type="ECO:0000256" key="1">
    <source>
        <dbReference type="ARBA" id="ARBA00004141"/>
    </source>
</evidence>
<keyword evidence="4 7" id="KW-0812">Transmembrane</keyword>
<dbReference type="EMBL" id="CAJFDH010000003">
    <property type="protein sequence ID" value="CAD5215982.1"/>
    <property type="molecule type" value="Genomic_DNA"/>
</dbReference>
<dbReference type="Pfam" id="PF00153">
    <property type="entry name" value="Mito_carr"/>
    <property type="match status" value="3"/>
</dbReference>
<dbReference type="Proteomes" id="UP000783686">
    <property type="component" value="Unassembled WGS sequence"/>
</dbReference>
<evidence type="ECO:0000256" key="4">
    <source>
        <dbReference type="ARBA" id="ARBA00022692"/>
    </source>
</evidence>
<feature type="repeat" description="Solcar" evidence="7">
    <location>
        <begin position="189"/>
        <end position="273"/>
    </location>
</feature>
<gene>
    <name evidence="9" type="ORF">BOKJ2_LOCUS6365</name>
</gene>
<dbReference type="PROSITE" id="PS50920">
    <property type="entry name" value="SOLCAR"/>
    <property type="match status" value="3"/>
</dbReference>
<keyword evidence="6 7" id="KW-0472">Membrane</keyword>
<evidence type="ECO:0000256" key="8">
    <source>
        <dbReference type="RuleBase" id="RU000488"/>
    </source>
</evidence>
<reference evidence="9" key="1">
    <citation type="submission" date="2020-09" db="EMBL/GenBank/DDBJ databases">
        <authorList>
            <person name="Kikuchi T."/>
        </authorList>
    </citation>
    <scope>NUCLEOTIDE SEQUENCE</scope>
    <source>
        <strain evidence="9">SH1</strain>
    </source>
</reference>
<dbReference type="InterPro" id="IPR023395">
    <property type="entry name" value="MCP_dom_sf"/>
</dbReference>
<feature type="repeat" description="Solcar" evidence="7">
    <location>
        <begin position="4"/>
        <end position="89"/>
    </location>
</feature>
<comment type="caution">
    <text evidence="9">The sequence shown here is derived from an EMBL/GenBank/DDBJ whole genome shotgun (WGS) entry which is preliminary data.</text>
</comment>
<dbReference type="GO" id="GO:0016020">
    <property type="term" value="C:membrane"/>
    <property type="evidence" value="ECO:0007669"/>
    <property type="project" value="UniProtKB-SubCell"/>
</dbReference>
<keyword evidence="10" id="KW-1185">Reference proteome</keyword>
<evidence type="ECO:0008006" key="11">
    <source>
        <dbReference type="Google" id="ProtNLM"/>
    </source>
</evidence>
<dbReference type="InterPro" id="IPR018108">
    <property type="entry name" value="MCP_transmembrane"/>
</dbReference>
<dbReference type="SUPFAM" id="SSF103506">
    <property type="entry name" value="Mitochondrial carrier"/>
    <property type="match status" value="1"/>
</dbReference>
<evidence type="ECO:0000256" key="5">
    <source>
        <dbReference type="ARBA" id="ARBA00022737"/>
    </source>
</evidence>
<name>A0A811KKH5_9BILA</name>
<organism evidence="9 10">
    <name type="scientific">Bursaphelenchus okinawaensis</name>
    <dbReference type="NCBI Taxonomy" id="465554"/>
    <lineage>
        <taxon>Eukaryota</taxon>
        <taxon>Metazoa</taxon>
        <taxon>Ecdysozoa</taxon>
        <taxon>Nematoda</taxon>
        <taxon>Chromadorea</taxon>
        <taxon>Rhabditida</taxon>
        <taxon>Tylenchina</taxon>
        <taxon>Tylenchomorpha</taxon>
        <taxon>Aphelenchoidea</taxon>
        <taxon>Aphelenchoididae</taxon>
        <taxon>Bursaphelenchus</taxon>
    </lineage>
</organism>
<dbReference type="Gene3D" id="1.50.40.10">
    <property type="entry name" value="Mitochondrial carrier domain"/>
    <property type="match status" value="1"/>
</dbReference>
<dbReference type="GO" id="GO:0015187">
    <property type="term" value="F:glycine transmembrane transporter activity"/>
    <property type="evidence" value="ECO:0007669"/>
    <property type="project" value="TreeGrafter"/>
</dbReference>